<dbReference type="PROSITE" id="PS00039">
    <property type="entry name" value="DEAD_ATP_HELICASE"/>
    <property type="match status" value="1"/>
</dbReference>
<dbReference type="AlphaFoldDB" id="A0A0L0HAR3"/>
<reference evidence="18 19" key="1">
    <citation type="submission" date="2009-08" db="EMBL/GenBank/DDBJ databases">
        <title>The Genome Sequence of Spizellomyces punctatus strain DAOM BR117.</title>
        <authorList>
            <consortium name="The Broad Institute Genome Sequencing Platform"/>
            <person name="Russ C."/>
            <person name="Cuomo C."/>
            <person name="Shea T."/>
            <person name="Young S.K."/>
            <person name="Zeng Q."/>
            <person name="Koehrsen M."/>
            <person name="Haas B."/>
            <person name="Borodovsky M."/>
            <person name="Guigo R."/>
            <person name="Alvarado L."/>
            <person name="Berlin A."/>
            <person name="Bochicchio J."/>
            <person name="Borenstein D."/>
            <person name="Chapman S."/>
            <person name="Chen Z."/>
            <person name="Engels R."/>
            <person name="Freedman E."/>
            <person name="Gellesch M."/>
            <person name="Goldberg J."/>
            <person name="Griggs A."/>
            <person name="Gujja S."/>
            <person name="Heiman D."/>
            <person name="Hepburn T."/>
            <person name="Howarth C."/>
            <person name="Jen D."/>
            <person name="Larson L."/>
            <person name="Lewis B."/>
            <person name="Mehta T."/>
            <person name="Park D."/>
            <person name="Pearson M."/>
            <person name="Roberts A."/>
            <person name="Saif S."/>
            <person name="Shenoy N."/>
            <person name="Sisk P."/>
            <person name="Stolte C."/>
            <person name="Sykes S."/>
            <person name="Thomson T."/>
            <person name="Walk T."/>
            <person name="White J."/>
            <person name="Yandava C."/>
            <person name="Burger G."/>
            <person name="Gray M.W."/>
            <person name="Holland P.W.H."/>
            <person name="King N."/>
            <person name="Lang F.B.F."/>
            <person name="Roger A.J."/>
            <person name="Ruiz-Trillo I."/>
            <person name="Lander E."/>
            <person name="Nusbaum C."/>
        </authorList>
    </citation>
    <scope>NUCLEOTIDE SEQUENCE [LARGE SCALE GENOMIC DNA]</scope>
    <source>
        <strain evidence="18 19">DAOM BR117</strain>
    </source>
</reference>
<keyword evidence="8" id="KW-0810">Translation regulation</keyword>
<evidence type="ECO:0000256" key="12">
    <source>
        <dbReference type="PROSITE-ProRule" id="PRU00552"/>
    </source>
</evidence>
<comment type="subcellular location">
    <subcellularLocation>
        <location evidence="1">Cytoplasm</location>
        <location evidence="1">P-body</location>
    </subcellularLocation>
</comment>
<evidence type="ECO:0000256" key="7">
    <source>
        <dbReference type="ARBA" id="ARBA00022840"/>
    </source>
</evidence>
<dbReference type="GO" id="GO:0003723">
    <property type="term" value="F:RNA binding"/>
    <property type="evidence" value="ECO:0007669"/>
    <property type="project" value="UniProtKB-KW"/>
</dbReference>
<keyword evidence="6 13" id="KW-0347">Helicase</keyword>
<dbReference type="GO" id="GO:0000932">
    <property type="term" value="C:P-body"/>
    <property type="evidence" value="ECO:0007669"/>
    <property type="project" value="UniProtKB-SubCell"/>
</dbReference>
<dbReference type="PROSITE" id="PS51194">
    <property type="entry name" value="HELICASE_CTER"/>
    <property type="match status" value="1"/>
</dbReference>
<dbReference type="OrthoDB" id="10265785at2759"/>
<dbReference type="InterPro" id="IPR011545">
    <property type="entry name" value="DEAD/DEAH_box_helicase_dom"/>
</dbReference>
<keyword evidence="3" id="KW-0963">Cytoplasm</keyword>
<dbReference type="EMBL" id="KQ257462">
    <property type="protein sequence ID" value="KNC97984.1"/>
    <property type="molecule type" value="Genomic_DNA"/>
</dbReference>
<dbReference type="PROSITE" id="PS51195">
    <property type="entry name" value="Q_MOTIF"/>
    <property type="match status" value="1"/>
</dbReference>
<gene>
    <name evidence="18" type="ORF">SPPG_06973</name>
</gene>
<dbReference type="VEuPathDB" id="FungiDB:SPPG_06973"/>
<dbReference type="InterPro" id="IPR014014">
    <property type="entry name" value="RNA_helicase_DEAD_Q_motif"/>
</dbReference>
<dbReference type="CDD" id="cd17940">
    <property type="entry name" value="DEADc_DDX6"/>
    <property type="match status" value="1"/>
</dbReference>
<evidence type="ECO:0000313" key="19">
    <source>
        <dbReference type="Proteomes" id="UP000053201"/>
    </source>
</evidence>
<sequence>MSVNGLAMQLQNTHISNHDNNDWKRSLKLPAKDNRPQTEDVTATKGNDFEDYFLKRELLMGIFEAGFEKPSPIQEEAIPIALAGRDILARAKNGTGKTAAFIIPALEKVNPSKNHIQALILVPTRELALQTSQVCRNLGKHMGIQVMVTTGGTTLKDDILRLGQTVHILVATPGRVLDLAGKGVADLRECSMLIMDEADKLLSPEFQPIIEQLISFCRADRQILLFSATFPMIVKNFKDKYLTKPYEINLMDELTLRGVTQYYAYVEERQKVHCLNTLFSKLQINQSIIFCNSTSRVELLAKKITELGYSCFYIHAKMLQSHRNRVFHDFRNGKTRHLVCSDLLTRGIDIQAVNVVINFDFPKNAETYLHRIGRSGRFGHLGLAINLITYEDRFNLYRIEQELGTEIAPIPPVIDKSLYVAP</sequence>
<dbReference type="GO" id="GO:0016787">
    <property type="term" value="F:hydrolase activity"/>
    <property type="evidence" value="ECO:0007669"/>
    <property type="project" value="UniProtKB-KW"/>
</dbReference>
<evidence type="ECO:0000256" key="14">
    <source>
        <dbReference type="SAM" id="MobiDB-lite"/>
    </source>
</evidence>
<evidence type="ECO:0000256" key="9">
    <source>
        <dbReference type="ARBA" id="ARBA00022884"/>
    </source>
</evidence>
<evidence type="ECO:0000256" key="3">
    <source>
        <dbReference type="ARBA" id="ARBA00022490"/>
    </source>
</evidence>
<keyword evidence="4 13" id="KW-0547">Nucleotide-binding</keyword>
<dbReference type="FunFam" id="3.40.50.300:FF:000364">
    <property type="entry name" value="ATP-dependent RNA helicase DDX6"/>
    <property type="match status" value="1"/>
</dbReference>
<evidence type="ECO:0000256" key="2">
    <source>
        <dbReference type="ARBA" id="ARBA00012552"/>
    </source>
</evidence>
<dbReference type="GO" id="GO:0006417">
    <property type="term" value="P:regulation of translation"/>
    <property type="evidence" value="ECO:0007669"/>
    <property type="project" value="UniProtKB-KW"/>
</dbReference>
<proteinExistence type="inferred from homology"/>
<evidence type="ECO:0000256" key="11">
    <source>
        <dbReference type="ARBA" id="ARBA00047984"/>
    </source>
</evidence>
<dbReference type="FunFam" id="3.40.50.300:FF:000114">
    <property type="entry name" value="ATP-dependent RNA helicase DDX6"/>
    <property type="match status" value="1"/>
</dbReference>
<evidence type="ECO:0000259" key="15">
    <source>
        <dbReference type="PROSITE" id="PS51192"/>
    </source>
</evidence>
<dbReference type="InParanoid" id="A0A0L0HAR3"/>
<keyword evidence="9" id="KW-0694">RNA-binding</keyword>
<feature type="domain" description="DEAD-box RNA helicase Q" evidence="17">
    <location>
        <begin position="47"/>
        <end position="75"/>
    </location>
</feature>
<keyword evidence="5 13" id="KW-0378">Hydrolase</keyword>
<dbReference type="GO" id="GO:0010494">
    <property type="term" value="C:cytoplasmic stress granule"/>
    <property type="evidence" value="ECO:0007669"/>
    <property type="project" value="UniProtKB-ARBA"/>
</dbReference>
<feature type="domain" description="Helicase C-terminal" evidence="16">
    <location>
        <begin position="258"/>
        <end position="418"/>
    </location>
</feature>
<dbReference type="SUPFAM" id="SSF52540">
    <property type="entry name" value="P-loop containing nucleoside triphosphate hydrolases"/>
    <property type="match status" value="1"/>
</dbReference>
<dbReference type="GeneID" id="27690236"/>
<dbReference type="PANTHER" id="PTHR47960">
    <property type="entry name" value="DEAD-BOX ATP-DEPENDENT RNA HELICASE 50"/>
    <property type="match status" value="1"/>
</dbReference>
<feature type="compositionally biased region" description="Basic and acidic residues" evidence="14">
    <location>
        <begin position="16"/>
        <end position="38"/>
    </location>
</feature>
<dbReference type="GO" id="GO:0005524">
    <property type="term" value="F:ATP binding"/>
    <property type="evidence" value="ECO:0007669"/>
    <property type="project" value="UniProtKB-KW"/>
</dbReference>
<dbReference type="STRING" id="645134.A0A0L0HAR3"/>
<evidence type="ECO:0000256" key="8">
    <source>
        <dbReference type="ARBA" id="ARBA00022845"/>
    </source>
</evidence>
<feature type="domain" description="Helicase ATP-binding" evidence="15">
    <location>
        <begin position="78"/>
        <end position="248"/>
    </location>
</feature>
<feature type="region of interest" description="Disordered" evidence="14">
    <location>
        <begin position="13"/>
        <end position="42"/>
    </location>
</feature>
<evidence type="ECO:0000259" key="16">
    <source>
        <dbReference type="PROSITE" id="PS51194"/>
    </source>
</evidence>
<dbReference type="InterPro" id="IPR001650">
    <property type="entry name" value="Helicase_C-like"/>
</dbReference>
<dbReference type="Pfam" id="PF00270">
    <property type="entry name" value="DEAD"/>
    <property type="match status" value="1"/>
</dbReference>
<dbReference type="SMART" id="SM00490">
    <property type="entry name" value="HELICc"/>
    <property type="match status" value="1"/>
</dbReference>
<dbReference type="FunCoup" id="A0A0L0HAR3">
    <property type="interactions" value="754"/>
</dbReference>
<dbReference type="InterPro" id="IPR027417">
    <property type="entry name" value="P-loop_NTPase"/>
</dbReference>
<dbReference type="SMART" id="SM00487">
    <property type="entry name" value="DEXDc"/>
    <property type="match status" value="1"/>
</dbReference>
<dbReference type="EC" id="3.6.4.13" evidence="2"/>
<evidence type="ECO:0000256" key="10">
    <source>
        <dbReference type="ARBA" id="ARBA00038316"/>
    </source>
</evidence>
<organism evidence="18 19">
    <name type="scientific">Spizellomyces punctatus (strain DAOM BR117)</name>
    <dbReference type="NCBI Taxonomy" id="645134"/>
    <lineage>
        <taxon>Eukaryota</taxon>
        <taxon>Fungi</taxon>
        <taxon>Fungi incertae sedis</taxon>
        <taxon>Chytridiomycota</taxon>
        <taxon>Chytridiomycota incertae sedis</taxon>
        <taxon>Chytridiomycetes</taxon>
        <taxon>Spizellomycetales</taxon>
        <taxon>Spizellomycetaceae</taxon>
        <taxon>Spizellomyces</taxon>
    </lineage>
</organism>
<dbReference type="GO" id="GO:0003724">
    <property type="term" value="F:RNA helicase activity"/>
    <property type="evidence" value="ECO:0007669"/>
    <property type="project" value="UniProtKB-EC"/>
</dbReference>
<protein>
    <recommendedName>
        <fullName evidence="2">RNA helicase</fullName>
        <ecNumber evidence="2">3.6.4.13</ecNumber>
    </recommendedName>
</protein>
<dbReference type="Gene3D" id="3.40.50.300">
    <property type="entry name" value="P-loop containing nucleotide triphosphate hydrolases"/>
    <property type="match status" value="2"/>
</dbReference>
<dbReference type="InterPro" id="IPR014001">
    <property type="entry name" value="Helicase_ATP-bd"/>
</dbReference>
<dbReference type="Proteomes" id="UP000053201">
    <property type="component" value="Unassembled WGS sequence"/>
</dbReference>
<evidence type="ECO:0000256" key="1">
    <source>
        <dbReference type="ARBA" id="ARBA00004201"/>
    </source>
</evidence>
<comment type="similarity">
    <text evidence="10">Belongs to the DEAD box helicase family. DDX6/DHH1 subfamily.</text>
</comment>
<dbReference type="RefSeq" id="XP_016606024.1">
    <property type="nucleotide sequence ID" value="XM_016755161.1"/>
</dbReference>
<keyword evidence="19" id="KW-1185">Reference proteome</keyword>
<accession>A0A0L0HAR3</accession>
<comment type="catalytic activity">
    <reaction evidence="11">
        <text>ATP + H2O = ADP + phosphate + H(+)</text>
        <dbReference type="Rhea" id="RHEA:13065"/>
        <dbReference type="ChEBI" id="CHEBI:15377"/>
        <dbReference type="ChEBI" id="CHEBI:15378"/>
        <dbReference type="ChEBI" id="CHEBI:30616"/>
        <dbReference type="ChEBI" id="CHEBI:43474"/>
        <dbReference type="ChEBI" id="CHEBI:456216"/>
        <dbReference type="EC" id="3.6.4.13"/>
    </reaction>
</comment>
<feature type="short sequence motif" description="Q motif" evidence="12">
    <location>
        <begin position="47"/>
        <end position="75"/>
    </location>
</feature>
<dbReference type="OMA" id="TYEDRHT"/>
<dbReference type="Pfam" id="PF00271">
    <property type="entry name" value="Helicase_C"/>
    <property type="match status" value="1"/>
</dbReference>
<dbReference type="PROSITE" id="PS51192">
    <property type="entry name" value="HELICASE_ATP_BIND_1"/>
    <property type="match status" value="1"/>
</dbReference>
<name>A0A0L0HAR3_SPIPD</name>
<dbReference type="eggNOG" id="KOG0326">
    <property type="taxonomic scope" value="Eukaryota"/>
</dbReference>
<evidence type="ECO:0000256" key="5">
    <source>
        <dbReference type="ARBA" id="ARBA00022801"/>
    </source>
</evidence>
<evidence type="ECO:0000256" key="6">
    <source>
        <dbReference type="ARBA" id="ARBA00022806"/>
    </source>
</evidence>
<dbReference type="InterPro" id="IPR000629">
    <property type="entry name" value="RNA-helicase_DEAD-box_CS"/>
</dbReference>
<evidence type="ECO:0000256" key="13">
    <source>
        <dbReference type="RuleBase" id="RU000492"/>
    </source>
</evidence>
<evidence type="ECO:0000313" key="18">
    <source>
        <dbReference type="EMBL" id="KNC97984.1"/>
    </source>
</evidence>
<evidence type="ECO:0000256" key="4">
    <source>
        <dbReference type="ARBA" id="ARBA00022741"/>
    </source>
</evidence>
<dbReference type="CDD" id="cd18787">
    <property type="entry name" value="SF2_C_DEAD"/>
    <property type="match status" value="1"/>
</dbReference>
<keyword evidence="7 13" id="KW-0067">ATP-binding</keyword>
<evidence type="ECO:0000259" key="17">
    <source>
        <dbReference type="PROSITE" id="PS51195"/>
    </source>
</evidence>